<dbReference type="Proteomes" id="UP000515512">
    <property type="component" value="Chromosome"/>
</dbReference>
<dbReference type="InterPro" id="IPR001387">
    <property type="entry name" value="Cro/C1-type_HTH"/>
</dbReference>
<dbReference type="Pfam" id="PF13560">
    <property type="entry name" value="HTH_31"/>
    <property type="match status" value="1"/>
</dbReference>
<feature type="domain" description="HTH cro/C1-type" evidence="1">
    <location>
        <begin position="9"/>
        <end position="63"/>
    </location>
</feature>
<organism evidence="2 3">
    <name type="scientific">Nocardia huaxiensis</name>
    <dbReference type="NCBI Taxonomy" id="2755382"/>
    <lineage>
        <taxon>Bacteria</taxon>
        <taxon>Bacillati</taxon>
        <taxon>Actinomycetota</taxon>
        <taxon>Actinomycetes</taxon>
        <taxon>Mycobacteriales</taxon>
        <taxon>Nocardiaceae</taxon>
        <taxon>Nocardia</taxon>
    </lineage>
</organism>
<dbReference type="Pfam" id="PF19054">
    <property type="entry name" value="DUF5753"/>
    <property type="match status" value="1"/>
</dbReference>
<dbReference type="KEGG" id="nhu:H0264_20425"/>
<evidence type="ECO:0000313" key="3">
    <source>
        <dbReference type="Proteomes" id="UP000515512"/>
    </source>
</evidence>
<dbReference type="EMBL" id="CP059399">
    <property type="protein sequence ID" value="QLY27819.1"/>
    <property type="molecule type" value="Genomic_DNA"/>
</dbReference>
<dbReference type="AlphaFoldDB" id="A0A7D6ZCR6"/>
<evidence type="ECO:0000259" key="1">
    <source>
        <dbReference type="PROSITE" id="PS50943"/>
    </source>
</evidence>
<proteinExistence type="predicted"/>
<dbReference type="InterPro" id="IPR010982">
    <property type="entry name" value="Lambda_DNA-bd_dom_sf"/>
</dbReference>
<accession>A0A7D6ZCR6</accession>
<protein>
    <submittedName>
        <fullName evidence="2">Helix-turn-helix domain-containing protein</fullName>
    </submittedName>
</protein>
<name>A0A7D6ZCR6_9NOCA</name>
<dbReference type="CDD" id="cd00093">
    <property type="entry name" value="HTH_XRE"/>
    <property type="match status" value="1"/>
</dbReference>
<dbReference type="SMART" id="SM00530">
    <property type="entry name" value="HTH_XRE"/>
    <property type="match status" value="1"/>
</dbReference>
<dbReference type="InterPro" id="IPR043917">
    <property type="entry name" value="DUF5753"/>
</dbReference>
<keyword evidence="3" id="KW-1185">Reference proteome</keyword>
<evidence type="ECO:0000313" key="2">
    <source>
        <dbReference type="EMBL" id="QLY27819.1"/>
    </source>
</evidence>
<dbReference type="Gene3D" id="1.10.260.40">
    <property type="entry name" value="lambda repressor-like DNA-binding domains"/>
    <property type="match status" value="1"/>
</dbReference>
<dbReference type="GO" id="GO:0003677">
    <property type="term" value="F:DNA binding"/>
    <property type="evidence" value="ECO:0007669"/>
    <property type="project" value="InterPro"/>
</dbReference>
<dbReference type="PROSITE" id="PS50943">
    <property type="entry name" value="HTH_CROC1"/>
    <property type="match status" value="1"/>
</dbReference>
<dbReference type="SUPFAM" id="SSF47413">
    <property type="entry name" value="lambda repressor-like DNA-binding domains"/>
    <property type="match status" value="1"/>
</dbReference>
<reference evidence="2 3" key="1">
    <citation type="submission" date="2020-07" db="EMBL/GenBank/DDBJ databases">
        <authorList>
            <person name="Zhuang K."/>
            <person name="Ran Y."/>
        </authorList>
    </citation>
    <scope>NUCLEOTIDE SEQUENCE [LARGE SCALE GENOMIC DNA]</scope>
    <source>
        <strain evidence="2 3">WCH-YHL-001</strain>
    </source>
</reference>
<gene>
    <name evidence="2" type="ORF">H0264_20425</name>
</gene>
<sequence length="277" mass="31527">MPAILGGEFRRLREAQGITQRHASEVIHFDHSKISKLESGQLGWQDGDVRKLLHLYRVPDRDHPRYLAWAERVSHSWWPDTCGAAQVAGLQSLLDLARPQQIRRYANSVIPDLLQTRAYARATLSGTHSDRSGIDVEQEIDTRLRTQRSILAKDGPTLWILIEEAALLRPIVESTVWGEQLDHLIRVAQRPNIVVQILTHGSCGPAQIDHSFTYFRFQDRRLPDLACVRLLTGTHCHDQPHETERYRETFVPLACLAMRPTESIAHLTALRHTVLGS</sequence>